<dbReference type="Gene3D" id="3.40.5.90">
    <property type="entry name" value="CDGSH iron-sulfur domain, mitoNEET-type"/>
    <property type="match status" value="2"/>
</dbReference>
<gene>
    <name evidence="6" type="ORF">Llon_1478</name>
</gene>
<dbReference type="RefSeq" id="WP_058529452.1">
    <property type="nucleotide sequence ID" value="NZ_CAAAHZ010000008.1"/>
</dbReference>
<dbReference type="SMART" id="SM00704">
    <property type="entry name" value="ZnF_CDGSH"/>
    <property type="match status" value="2"/>
</dbReference>
<keyword evidence="7" id="KW-1185">Reference proteome</keyword>
<evidence type="ECO:0000256" key="3">
    <source>
        <dbReference type="ARBA" id="ARBA00023004"/>
    </source>
</evidence>
<proteinExistence type="predicted"/>
<reference evidence="6 7" key="1">
    <citation type="submission" date="2015-11" db="EMBL/GenBank/DDBJ databases">
        <title>Genomic analysis of 38 Legionella species identifies large and diverse effector repertoires.</title>
        <authorList>
            <person name="Burstein D."/>
            <person name="Amaro F."/>
            <person name="Zusman T."/>
            <person name="Lifshitz Z."/>
            <person name="Cohen O."/>
            <person name="Gilbert J.A."/>
            <person name="Pupko T."/>
            <person name="Shuman H.A."/>
            <person name="Segal G."/>
        </authorList>
    </citation>
    <scope>NUCLEOTIDE SEQUENCE [LARGE SCALE GENOMIC DNA]</scope>
    <source>
        <strain evidence="6 7">ATCC 49505</strain>
    </source>
</reference>
<feature type="domain" description="Iron-binding zinc finger CDGSH type" evidence="5">
    <location>
        <begin position="45"/>
        <end position="80"/>
    </location>
</feature>
<dbReference type="InterPro" id="IPR018967">
    <property type="entry name" value="FeS-contain_CDGSH-typ"/>
</dbReference>
<dbReference type="AlphaFoldDB" id="A0A0W0VMQ7"/>
<evidence type="ECO:0000313" key="7">
    <source>
        <dbReference type="Proteomes" id="UP000054997"/>
    </source>
</evidence>
<dbReference type="PANTHER" id="PTHR46491">
    <property type="entry name" value="CDGSH IRON SULFUR DOMAIN PROTEIN HOMOLOG"/>
    <property type="match status" value="1"/>
</dbReference>
<protein>
    <submittedName>
        <fullName evidence="6">Glutamate synthetase</fullName>
    </submittedName>
</protein>
<dbReference type="EMBL" id="LNYK01000016">
    <property type="protein sequence ID" value="KTD21380.1"/>
    <property type="molecule type" value="Genomic_DNA"/>
</dbReference>
<comment type="caution">
    <text evidence="6">The sequence shown here is derived from an EMBL/GenBank/DDBJ whole genome shotgun (WGS) entry which is preliminary data.</text>
</comment>
<accession>A0A0W0VMQ7</accession>
<sequence length="88" mass="10148">MEEDDLVLRFLPIAVDVEAGKIYRWCGCGKSLTQPFCDRADCNQSVVFQAANSETIYFCRCKETKDPPFCDGSHAKVMFEYLKQHHHK</sequence>
<evidence type="ECO:0000256" key="2">
    <source>
        <dbReference type="ARBA" id="ARBA00022723"/>
    </source>
</evidence>
<dbReference type="STRING" id="45068.Llon_1478"/>
<dbReference type="InterPro" id="IPR042216">
    <property type="entry name" value="MitoNEET_CISD"/>
</dbReference>
<dbReference type="GO" id="GO:0051537">
    <property type="term" value="F:2 iron, 2 sulfur cluster binding"/>
    <property type="evidence" value="ECO:0007669"/>
    <property type="project" value="UniProtKB-KW"/>
</dbReference>
<dbReference type="Proteomes" id="UP000054997">
    <property type="component" value="Unassembled WGS sequence"/>
</dbReference>
<evidence type="ECO:0000256" key="1">
    <source>
        <dbReference type="ARBA" id="ARBA00022714"/>
    </source>
</evidence>
<dbReference type="GO" id="GO:0005737">
    <property type="term" value="C:cytoplasm"/>
    <property type="evidence" value="ECO:0007669"/>
    <property type="project" value="UniProtKB-ARBA"/>
</dbReference>
<dbReference type="InterPro" id="IPR052950">
    <property type="entry name" value="CISD"/>
</dbReference>
<keyword evidence="3" id="KW-0408">Iron</keyword>
<evidence type="ECO:0000259" key="5">
    <source>
        <dbReference type="SMART" id="SM00704"/>
    </source>
</evidence>
<keyword evidence="1" id="KW-0001">2Fe-2S</keyword>
<dbReference type="GO" id="GO:0046872">
    <property type="term" value="F:metal ion binding"/>
    <property type="evidence" value="ECO:0007669"/>
    <property type="project" value="UniProtKB-KW"/>
</dbReference>
<dbReference type="PANTHER" id="PTHR46491:SF3">
    <property type="entry name" value="CDGSH IRON-SULFUR DOMAIN-CONTAINING PROTEIN 3, MITOCHONDRIAL"/>
    <property type="match status" value="1"/>
</dbReference>
<dbReference type="Pfam" id="PF09360">
    <property type="entry name" value="zf-CDGSH"/>
    <property type="match status" value="1"/>
</dbReference>
<keyword evidence="2" id="KW-0479">Metal-binding</keyword>
<keyword evidence="4" id="KW-0411">Iron-sulfur</keyword>
<dbReference type="OrthoDB" id="9795032at2"/>
<name>A0A0W0VMQ7_9GAMM</name>
<organism evidence="6 7">
    <name type="scientific">Legionella londiniensis</name>
    <dbReference type="NCBI Taxonomy" id="45068"/>
    <lineage>
        <taxon>Bacteria</taxon>
        <taxon>Pseudomonadati</taxon>
        <taxon>Pseudomonadota</taxon>
        <taxon>Gammaproteobacteria</taxon>
        <taxon>Legionellales</taxon>
        <taxon>Legionellaceae</taxon>
        <taxon>Legionella</taxon>
    </lineage>
</organism>
<evidence type="ECO:0000313" key="6">
    <source>
        <dbReference type="EMBL" id="KTD21380.1"/>
    </source>
</evidence>
<evidence type="ECO:0000256" key="4">
    <source>
        <dbReference type="ARBA" id="ARBA00023014"/>
    </source>
</evidence>
<feature type="domain" description="Iron-binding zinc finger CDGSH type" evidence="5">
    <location>
        <begin position="10"/>
        <end position="41"/>
    </location>
</feature>